<evidence type="ECO:0000256" key="2">
    <source>
        <dbReference type="ARBA" id="ARBA00022692"/>
    </source>
</evidence>
<evidence type="ECO:0000256" key="1">
    <source>
        <dbReference type="ARBA" id="ARBA00004370"/>
    </source>
</evidence>
<feature type="domain" description="FerIin" evidence="7">
    <location>
        <begin position="45"/>
        <end position="100"/>
    </location>
</feature>
<evidence type="ECO:0000256" key="6">
    <source>
        <dbReference type="SAM" id="MobiDB-lite"/>
    </source>
</evidence>
<evidence type="ECO:0000313" key="10">
    <source>
        <dbReference type="Proteomes" id="UP000335636"/>
    </source>
</evidence>
<dbReference type="EMBL" id="WJEC01006891">
    <property type="protein sequence ID" value="KAF7470965.1"/>
    <property type="molecule type" value="Genomic_DNA"/>
</dbReference>
<evidence type="ECO:0000313" key="8">
    <source>
        <dbReference type="EMBL" id="KAF7470965.1"/>
    </source>
</evidence>
<reference evidence="9 10" key="1">
    <citation type="submission" date="2019-04" db="EMBL/GenBank/DDBJ databases">
        <authorList>
            <person name="Alioto T."/>
            <person name="Alioto T."/>
        </authorList>
    </citation>
    <scope>NUCLEOTIDE SEQUENCE [LARGE SCALE GENOMIC DNA]</scope>
</reference>
<dbReference type="PANTHER" id="PTHR12546:SF32">
    <property type="entry name" value="OTOFERLIN"/>
    <property type="match status" value="1"/>
</dbReference>
<evidence type="ECO:0000256" key="5">
    <source>
        <dbReference type="ARBA" id="ARBA00023136"/>
    </source>
</evidence>
<keyword evidence="2" id="KW-0812">Transmembrane</keyword>
<dbReference type="AlphaFoldDB" id="A0A5E4A9M8"/>
<protein>
    <recommendedName>
        <fullName evidence="7">FerIin domain-containing protein</fullName>
    </recommendedName>
</protein>
<dbReference type="Proteomes" id="UP000335636">
    <property type="component" value="Unassembled WGS sequence"/>
</dbReference>
<dbReference type="InterPro" id="IPR012968">
    <property type="entry name" value="FerIin_dom"/>
</dbReference>
<feature type="compositionally biased region" description="Gly residues" evidence="6">
    <location>
        <begin position="126"/>
        <end position="135"/>
    </location>
</feature>
<name>A0A5E4A9M8_MARMO</name>
<feature type="compositionally biased region" description="Basic and acidic residues" evidence="6">
    <location>
        <begin position="81"/>
        <end position="91"/>
    </location>
</feature>
<dbReference type="Proteomes" id="UP000662637">
    <property type="component" value="Unassembled WGS sequence"/>
</dbReference>
<reference evidence="8" key="2">
    <citation type="submission" date="2020-08" db="EMBL/GenBank/DDBJ databases">
        <authorList>
            <person name="Shumante A."/>
            <person name="Zimin A.V."/>
            <person name="Puiu D."/>
            <person name="Salzberg S.L."/>
        </authorList>
    </citation>
    <scope>NUCLEOTIDE SEQUENCE</scope>
    <source>
        <strain evidence="8">WC2-LM</strain>
        <tissue evidence="8">Liver</tissue>
    </source>
</reference>
<evidence type="ECO:0000313" key="9">
    <source>
        <dbReference type="EMBL" id="VTJ53412.1"/>
    </source>
</evidence>
<dbReference type="GO" id="GO:0016082">
    <property type="term" value="P:synaptic vesicle priming"/>
    <property type="evidence" value="ECO:0007669"/>
    <property type="project" value="TreeGrafter"/>
</dbReference>
<keyword evidence="3" id="KW-0677">Repeat</keyword>
<evidence type="ECO:0000256" key="4">
    <source>
        <dbReference type="ARBA" id="ARBA00022989"/>
    </source>
</evidence>
<dbReference type="GO" id="GO:0035612">
    <property type="term" value="F:AP-2 adaptor complex binding"/>
    <property type="evidence" value="ECO:0007669"/>
    <property type="project" value="TreeGrafter"/>
</dbReference>
<keyword evidence="5" id="KW-0472">Membrane</keyword>
<dbReference type="GO" id="GO:0007009">
    <property type="term" value="P:plasma membrane organization"/>
    <property type="evidence" value="ECO:0007669"/>
    <property type="project" value="TreeGrafter"/>
</dbReference>
<organism evidence="9 10">
    <name type="scientific">Marmota monax</name>
    <name type="common">Woodchuck</name>
    <dbReference type="NCBI Taxonomy" id="9995"/>
    <lineage>
        <taxon>Eukaryota</taxon>
        <taxon>Metazoa</taxon>
        <taxon>Chordata</taxon>
        <taxon>Craniata</taxon>
        <taxon>Vertebrata</taxon>
        <taxon>Euteleostomi</taxon>
        <taxon>Mammalia</taxon>
        <taxon>Eutheria</taxon>
        <taxon>Euarchontoglires</taxon>
        <taxon>Glires</taxon>
        <taxon>Rodentia</taxon>
        <taxon>Sciuromorpha</taxon>
        <taxon>Sciuridae</taxon>
        <taxon>Xerinae</taxon>
        <taxon>Marmotini</taxon>
        <taxon>Marmota</taxon>
    </lineage>
</organism>
<keyword evidence="4" id="KW-1133">Transmembrane helix</keyword>
<evidence type="ECO:0000259" key="7">
    <source>
        <dbReference type="SMART" id="SM01202"/>
    </source>
</evidence>
<keyword evidence="10" id="KW-1185">Reference proteome</keyword>
<feature type="region of interest" description="Disordered" evidence="6">
    <location>
        <begin position="80"/>
        <end position="135"/>
    </location>
</feature>
<dbReference type="GO" id="GO:0030672">
    <property type="term" value="C:synaptic vesicle membrane"/>
    <property type="evidence" value="ECO:0007669"/>
    <property type="project" value="TreeGrafter"/>
</dbReference>
<evidence type="ECO:0000256" key="3">
    <source>
        <dbReference type="ARBA" id="ARBA00022737"/>
    </source>
</evidence>
<accession>A0A5E4A9M8</accession>
<dbReference type="GO" id="GO:0048787">
    <property type="term" value="C:presynaptic active zone membrane"/>
    <property type="evidence" value="ECO:0007669"/>
    <property type="project" value="TreeGrafter"/>
</dbReference>
<dbReference type="PANTHER" id="PTHR12546">
    <property type="entry name" value="FER-1-LIKE"/>
    <property type="match status" value="1"/>
</dbReference>
<dbReference type="Pfam" id="PF08151">
    <property type="entry name" value="FerI"/>
    <property type="match status" value="1"/>
</dbReference>
<dbReference type="GO" id="GO:0005509">
    <property type="term" value="F:calcium ion binding"/>
    <property type="evidence" value="ECO:0007669"/>
    <property type="project" value="TreeGrafter"/>
</dbReference>
<dbReference type="SMART" id="SM01202">
    <property type="entry name" value="FerI"/>
    <property type="match status" value="1"/>
</dbReference>
<sequence>MDEKTLGQLARDGRGGMGLIDHEHSGLEGAAGVGTLGTAPLITTAEHQFYHKWAILSDPDDISAGLKGYVKCDVAVVGKGDNIKTPHKANETEEDDIEGGAPGVDSTQSSHVHLPYPCSHQVPHTGGPGAGQEQG</sequence>
<gene>
    <name evidence="8" type="ORF">GHT09_017807</name>
    <name evidence="9" type="ORF">MONAX_5E020618</name>
</gene>
<dbReference type="EMBL" id="CABDUW010000029">
    <property type="protein sequence ID" value="VTJ53412.1"/>
    <property type="molecule type" value="Genomic_DNA"/>
</dbReference>
<dbReference type="InterPro" id="IPR037721">
    <property type="entry name" value="Ferlin"/>
</dbReference>
<comment type="subcellular location">
    <subcellularLocation>
        <location evidence="1">Membrane</location>
    </subcellularLocation>
</comment>
<proteinExistence type="predicted"/>